<proteinExistence type="predicted"/>
<protein>
    <submittedName>
        <fullName evidence="1">Uncharacterized protein</fullName>
    </submittedName>
</protein>
<dbReference type="EMBL" id="QASA01000001">
    <property type="protein sequence ID" value="RDC65498.1"/>
    <property type="molecule type" value="Genomic_DNA"/>
</dbReference>
<evidence type="ECO:0000313" key="2">
    <source>
        <dbReference type="Proteomes" id="UP000253919"/>
    </source>
</evidence>
<evidence type="ECO:0000313" key="1">
    <source>
        <dbReference type="EMBL" id="RDC65498.1"/>
    </source>
</evidence>
<reference evidence="1 2" key="1">
    <citation type="submission" date="2018-04" db="EMBL/GenBank/DDBJ databases">
        <title>Adhaeribacter sp. HMF7616 genome sequencing and assembly.</title>
        <authorList>
            <person name="Kang H."/>
            <person name="Kang J."/>
            <person name="Cha I."/>
            <person name="Kim H."/>
            <person name="Joh K."/>
        </authorList>
    </citation>
    <scope>NUCLEOTIDE SEQUENCE [LARGE SCALE GENOMIC DNA]</scope>
    <source>
        <strain evidence="1 2">HMF7616</strain>
    </source>
</reference>
<comment type="caution">
    <text evidence="1">The sequence shown here is derived from an EMBL/GenBank/DDBJ whole genome shotgun (WGS) entry which is preliminary data.</text>
</comment>
<organism evidence="1 2">
    <name type="scientific">Adhaeribacter pallidiroseus</name>
    <dbReference type="NCBI Taxonomy" id="2072847"/>
    <lineage>
        <taxon>Bacteria</taxon>
        <taxon>Pseudomonadati</taxon>
        <taxon>Bacteroidota</taxon>
        <taxon>Cytophagia</taxon>
        <taxon>Cytophagales</taxon>
        <taxon>Hymenobacteraceae</taxon>
        <taxon>Adhaeribacter</taxon>
    </lineage>
</organism>
<name>A0A369QTL5_9BACT</name>
<keyword evidence="2" id="KW-1185">Reference proteome</keyword>
<dbReference type="AlphaFoldDB" id="A0A369QTL5"/>
<accession>A0A369QTL5</accession>
<sequence>MRGRDKHWLVQTASEGIFARRVKLHVLAIFSSICVIQEETILLRS</sequence>
<gene>
    <name evidence="1" type="ORF">AHMF7616_04128</name>
</gene>
<dbReference type="Proteomes" id="UP000253919">
    <property type="component" value="Unassembled WGS sequence"/>
</dbReference>
<dbReference type="RefSeq" id="WP_158546213.1">
    <property type="nucleotide sequence ID" value="NZ_QASA01000001.1"/>
</dbReference>